<evidence type="ECO:0000313" key="3">
    <source>
        <dbReference type="Proteomes" id="UP001459277"/>
    </source>
</evidence>
<dbReference type="Proteomes" id="UP001459277">
    <property type="component" value="Unassembled WGS sequence"/>
</dbReference>
<feature type="region of interest" description="Disordered" evidence="1">
    <location>
        <begin position="1"/>
        <end position="31"/>
    </location>
</feature>
<accession>A0AAW2BEQ6</accession>
<organism evidence="2 3">
    <name type="scientific">Lithocarpus litseifolius</name>
    <dbReference type="NCBI Taxonomy" id="425828"/>
    <lineage>
        <taxon>Eukaryota</taxon>
        <taxon>Viridiplantae</taxon>
        <taxon>Streptophyta</taxon>
        <taxon>Embryophyta</taxon>
        <taxon>Tracheophyta</taxon>
        <taxon>Spermatophyta</taxon>
        <taxon>Magnoliopsida</taxon>
        <taxon>eudicotyledons</taxon>
        <taxon>Gunneridae</taxon>
        <taxon>Pentapetalae</taxon>
        <taxon>rosids</taxon>
        <taxon>fabids</taxon>
        <taxon>Fagales</taxon>
        <taxon>Fagaceae</taxon>
        <taxon>Lithocarpus</taxon>
    </lineage>
</organism>
<sequence>MAMELVDWPDLAPARDRRQQQRQQAEGGWKNAKAGAYKNIAIDNWEDIEILGERDRATGIGVEHMNDAIEVTTEEGENEVISPIAQQPCQYSLSTSSATEPHKIKKE</sequence>
<evidence type="ECO:0000256" key="1">
    <source>
        <dbReference type="SAM" id="MobiDB-lite"/>
    </source>
</evidence>
<name>A0AAW2BEQ6_9ROSI</name>
<comment type="caution">
    <text evidence="2">The sequence shown here is derived from an EMBL/GenBank/DDBJ whole genome shotgun (WGS) entry which is preliminary data.</text>
</comment>
<keyword evidence="3" id="KW-1185">Reference proteome</keyword>
<proteinExistence type="predicted"/>
<reference evidence="2 3" key="1">
    <citation type="submission" date="2024-01" db="EMBL/GenBank/DDBJ databases">
        <title>A telomere-to-telomere, gap-free genome of sweet tea (Lithocarpus litseifolius).</title>
        <authorList>
            <person name="Zhou J."/>
        </authorList>
    </citation>
    <scope>NUCLEOTIDE SEQUENCE [LARGE SCALE GENOMIC DNA]</scope>
    <source>
        <strain evidence="2">Zhou-2022a</strain>
        <tissue evidence="2">Leaf</tissue>
    </source>
</reference>
<evidence type="ECO:0000313" key="2">
    <source>
        <dbReference type="EMBL" id="KAK9984252.1"/>
    </source>
</evidence>
<dbReference type="AlphaFoldDB" id="A0AAW2BEQ6"/>
<dbReference type="EMBL" id="JAZDWU010000012">
    <property type="protein sequence ID" value="KAK9984252.1"/>
    <property type="molecule type" value="Genomic_DNA"/>
</dbReference>
<protein>
    <submittedName>
        <fullName evidence="2">Uncharacterized protein</fullName>
    </submittedName>
</protein>
<gene>
    <name evidence="2" type="ORF">SO802_033777</name>
</gene>